<name>A0A366H5Y9_9BACT</name>
<feature type="region of interest" description="Disordered" evidence="1">
    <location>
        <begin position="67"/>
        <end position="86"/>
    </location>
</feature>
<dbReference type="AlphaFoldDB" id="A0A366H5Y9"/>
<dbReference type="Proteomes" id="UP000253426">
    <property type="component" value="Unassembled WGS sequence"/>
</dbReference>
<organism evidence="2 3">
    <name type="scientific">Roseimicrobium gellanilyticum</name>
    <dbReference type="NCBI Taxonomy" id="748857"/>
    <lineage>
        <taxon>Bacteria</taxon>
        <taxon>Pseudomonadati</taxon>
        <taxon>Verrucomicrobiota</taxon>
        <taxon>Verrucomicrobiia</taxon>
        <taxon>Verrucomicrobiales</taxon>
        <taxon>Verrucomicrobiaceae</taxon>
        <taxon>Roseimicrobium</taxon>
    </lineage>
</organism>
<proteinExistence type="predicted"/>
<evidence type="ECO:0000313" key="2">
    <source>
        <dbReference type="EMBL" id="RBP36881.1"/>
    </source>
</evidence>
<comment type="caution">
    <text evidence="2">The sequence shown here is derived from an EMBL/GenBank/DDBJ whole genome shotgun (WGS) entry which is preliminary data.</text>
</comment>
<evidence type="ECO:0000256" key="1">
    <source>
        <dbReference type="SAM" id="MobiDB-lite"/>
    </source>
</evidence>
<gene>
    <name evidence="2" type="ORF">DES53_11522</name>
</gene>
<protein>
    <submittedName>
        <fullName evidence="2">Uncharacterized protein</fullName>
    </submittedName>
</protein>
<sequence length="86" mass="10050">MNPSLYVKTSVSLELHATRVSMDTRTWHRPKDRERLVPVGERFYGVYSPKHAFETQRVLDMQHHQAWRPLTGTRRSRSLGLPQHAG</sequence>
<evidence type="ECO:0000313" key="3">
    <source>
        <dbReference type="Proteomes" id="UP000253426"/>
    </source>
</evidence>
<keyword evidence="3" id="KW-1185">Reference proteome</keyword>
<accession>A0A366H5Y9</accession>
<dbReference type="EMBL" id="QNRR01000015">
    <property type="protein sequence ID" value="RBP36881.1"/>
    <property type="molecule type" value="Genomic_DNA"/>
</dbReference>
<reference evidence="2 3" key="1">
    <citation type="submission" date="2018-06" db="EMBL/GenBank/DDBJ databases">
        <title>Genomic Encyclopedia of Type Strains, Phase IV (KMG-IV): sequencing the most valuable type-strain genomes for metagenomic binning, comparative biology and taxonomic classification.</title>
        <authorList>
            <person name="Goeker M."/>
        </authorList>
    </citation>
    <scope>NUCLEOTIDE SEQUENCE [LARGE SCALE GENOMIC DNA]</scope>
    <source>
        <strain evidence="2 3">DSM 25532</strain>
    </source>
</reference>